<accession>A0A8J2K869</accession>
<sequence length="45" mass="5329">MDKEQFERKLTFDLQNFFQNVTIFISRNYHHTLSVPIIAGNMGLN</sequence>
<feature type="non-terminal residue" evidence="1">
    <location>
        <position position="1"/>
    </location>
</feature>
<proteinExistence type="predicted"/>
<dbReference type="AlphaFoldDB" id="A0A8J2K869"/>
<evidence type="ECO:0000313" key="1">
    <source>
        <dbReference type="EMBL" id="CAG7730171.1"/>
    </source>
</evidence>
<reference evidence="1" key="1">
    <citation type="submission" date="2021-06" db="EMBL/GenBank/DDBJ databases">
        <authorList>
            <person name="Hodson N. C."/>
            <person name="Mongue J. A."/>
            <person name="Jaron S. K."/>
        </authorList>
    </citation>
    <scope>NUCLEOTIDE SEQUENCE</scope>
</reference>
<organism evidence="1 2">
    <name type="scientific">Allacma fusca</name>
    <dbReference type="NCBI Taxonomy" id="39272"/>
    <lineage>
        <taxon>Eukaryota</taxon>
        <taxon>Metazoa</taxon>
        <taxon>Ecdysozoa</taxon>
        <taxon>Arthropoda</taxon>
        <taxon>Hexapoda</taxon>
        <taxon>Collembola</taxon>
        <taxon>Symphypleona</taxon>
        <taxon>Sminthuridae</taxon>
        <taxon>Allacma</taxon>
    </lineage>
</organism>
<keyword evidence="2" id="KW-1185">Reference proteome</keyword>
<dbReference type="Proteomes" id="UP000708208">
    <property type="component" value="Unassembled WGS sequence"/>
</dbReference>
<dbReference type="EMBL" id="CAJVCH010190201">
    <property type="protein sequence ID" value="CAG7730171.1"/>
    <property type="molecule type" value="Genomic_DNA"/>
</dbReference>
<gene>
    <name evidence="1" type="ORF">AFUS01_LOCUS18835</name>
</gene>
<name>A0A8J2K869_9HEXA</name>
<comment type="caution">
    <text evidence="1">The sequence shown here is derived from an EMBL/GenBank/DDBJ whole genome shotgun (WGS) entry which is preliminary data.</text>
</comment>
<evidence type="ECO:0000313" key="2">
    <source>
        <dbReference type="Proteomes" id="UP000708208"/>
    </source>
</evidence>
<protein>
    <submittedName>
        <fullName evidence="1">Uncharacterized protein</fullName>
    </submittedName>
</protein>